<reference evidence="7 8" key="1">
    <citation type="submission" date="2016-12" db="EMBL/GenBank/DDBJ databases">
        <authorList>
            <person name="Song W.-J."/>
            <person name="Kurnit D.M."/>
        </authorList>
    </citation>
    <scope>NUCLEOTIDE SEQUENCE [LARGE SCALE GENOMIC DNA]</scope>
    <source>
        <strain evidence="7 8">175</strain>
    </source>
</reference>
<dbReference type="GO" id="GO:0036307">
    <property type="term" value="F:23S rRNA (adenine(2030)-N(6))-methyltransferase activity"/>
    <property type="evidence" value="ECO:0007669"/>
    <property type="project" value="UniProtKB-UniRule"/>
</dbReference>
<feature type="binding site" evidence="6">
    <location>
        <position position="100"/>
    </location>
    <ligand>
        <name>S-adenosyl-L-methionine</name>
        <dbReference type="ChEBI" id="CHEBI:59789"/>
    </ligand>
</feature>
<dbReference type="Pfam" id="PF04378">
    <property type="entry name" value="RsmJ"/>
    <property type="match status" value="1"/>
</dbReference>
<evidence type="ECO:0000256" key="2">
    <source>
        <dbReference type="ARBA" id="ARBA00022603"/>
    </source>
</evidence>
<comment type="similarity">
    <text evidence="6">Belongs to the RlmJ family.</text>
</comment>
<dbReference type="InterPro" id="IPR007473">
    <property type="entry name" value="RlmJ"/>
</dbReference>
<comment type="function">
    <text evidence="6">Specifically methylates the adenine in position 2030 of 23S rRNA.</text>
</comment>
<sequence>MLSYRHAFHAGNHADVFKHLTLSFLVRALLHKDKPFFYLDTHAGAGRYNLHSEMARKNREHESGISRLWDEPSPPAGIREYLDAVRATNPGRELRWYPGSPRIVRPWLRDPDRMALCELHPNEAHLLAAEFAGDRQVRVEHLDGYQGLKALLPPPERRGLVHIDPAYELKDERKRLLQAVREGYKRWATGIYALWYPIQDRATADDFLRRFKKLEIPKVLLAEFSVLPDEPFRLSGSGMIVINPPWQLEEQLRAALPWLWERLAAGGQGRWRVEWLAGERERGAE</sequence>
<dbReference type="GO" id="GO:0003723">
    <property type="term" value="F:RNA binding"/>
    <property type="evidence" value="ECO:0007669"/>
    <property type="project" value="UniProtKB-UniRule"/>
</dbReference>
<evidence type="ECO:0000313" key="7">
    <source>
        <dbReference type="EMBL" id="SMF97253.1"/>
    </source>
</evidence>
<dbReference type="FunFam" id="3.40.50.150:FF:000037">
    <property type="entry name" value="Ribosomal RNA large subunit methyltransferase J"/>
    <property type="match status" value="1"/>
</dbReference>
<evidence type="ECO:0000256" key="3">
    <source>
        <dbReference type="ARBA" id="ARBA00022679"/>
    </source>
</evidence>
<keyword evidence="5 6" id="KW-0694">RNA-binding</keyword>
<evidence type="ECO:0000313" key="8">
    <source>
        <dbReference type="Proteomes" id="UP000192923"/>
    </source>
</evidence>
<protein>
    <recommendedName>
        <fullName evidence="6">Ribosomal RNA large subunit methyltransferase J</fullName>
        <ecNumber evidence="6">2.1.1.266</ecNumber>
    </recommendedName>
    <alternativeName>
        <fullName evidence="6">23S rRNA (adenine(2030)-N6)-methyltransferase</fullName>
    </alternativeName>
    <alternativeName>
        <fullName evidence="6">23S rRNA m6A2030 methyltransferase</fullName>
    </alternativeName>
</protein>
<keyword evidence="4 6" id="KW-0949">S-adenosyl-L-methionine</keyword>
<keyword evidence="1 6" id="KW-0698">rRNA processing</keyword>
<proteinExistence type="inferred from homology"/>
<evidence type="ECO:0000256" key="5">
    <source>
        <dbReference type="ARBA" id="ARBA00022884"/>
    </source>
</evidence>
<accession>A0A1Y6D962</accession>
<dbReference type="PANTHER" id="PTHR37426">
    <property type="entry name" value="RIBOSOMAL RNA LARGE SUBUNIT METHYLTRANSFERASE J"/>
    <property type="match status" value="1"/>
</dbReference>
<dbReference type="InterPro" id="IPR029063">
    <property type="entry name" value="SAM-dependent_MTases_sf"/>
</dbReference>
<dbReference type="EC" id="2.1.1.266" evidence="6"/>
<feature type="active site" description="Proton acceptor" evidence="6">
    <location>
        <position position="164"/>
    </location>
</feature>
<dbReference type="Gene3D" id="3.40.50.150">
    <property type="entry name" value="Vaccinia Virus protein VP39"/>
    <property type="match status" value="1"/>
</dbReference>
<dbReference type="HAMAP" id="MF_00934">
    <property type="entry name" value="23SrRNA_methyltr_J"/>
    <property type="match status" value="1"/>
</dbReference>
<dbReference type="RefSeq" id="WP_085216060.1">
    <property type="nucleotide sequence ID" value="NZ_FXAM01000001.1"/>
</dbReference>
<feature type="binding site" evidence="6">
    <location>
        <position position="164"/>
    </location>
    <ligand>
        <name>S-adenosyl-L-methionine</name>
        <dbReference type="ChEBI" id="CHEBI:59789"/>
    </ligand>
</feature>
<comment type="catalytic activity">
    <reaction evidence="6">
        <text>adenosine(2030) in 23S rRNA + S-adenosyl-L-methionine = N(6)-methyladenosine(2030) in 23S rRNA + S-adenosyl-L-homocysteine + H(+)</text>
        <dbReference type="Rhea" id="RHEA:43736"/>
        <dbReference type="Rhea" id="RHEA-COMP:10668"/>
        <dbReference type="Rhea" id="RHEA-COMP:10669"/>
        <dbReference type="ChEBI" id="CHEBI:15378"/>
        <dbReference type="ChEBI" id="CHEBI:57856"/>
        <dbReference type="ChEBI" id="CHEBI:59789"/>
        <dbReference type="ChEBI" id="CHEBI:74411"/>
        <dbReference type="ChEBI" id="CHEBI:74449"/>
        <dbReference type="EC" id="2.1.1.266"/>
    </reaction>
</comment>
<dbReference type="GO" id="GO:0070475">
    <property type="term" value="P:rRNA base methylation"/>
    <property type="evidence" value="ECO:0007669"/>
    <property type="project" value="UniProtKB-UniRule"/>
</dbReference>
<dbReference type="GO" id="GO:0005829">
    <property type="term" value="C:cytosol"/>
    <property type="evidence" value="ECO:0007669"/>
    <property type="project" value="TreeGrafter"/>
</dbReference>
<feature type="binding site" evidence="6">
    <location>
        <position position="19"/>
    </location>
    <ligand>
        <name>S-adenosyl-L-methionine</name>
        <dbReference type="ChEBI" id="CHEBI:59789"/>
    </ligand>
</feature>
<dbReference type="PANTHER" id="PTHR37426:SF1">
    <property type="entry name" value="RIBOSOMAL RNA LARGE SUBUNIT METHYLTRANSFERASE J"/>
    <property type="match status" value="1"/>
</dbReference>
<keyword evidence="8" id="KW-1185">Reference proteome</keyword>
<evidence type="ECO:0000256" key="4">
    <source>
        <dbReference type="ARBA" id="ARBA00022691"/>
    </source>
</evidence>
<feature type="binding site" evidence="6">
    <location>
        <position position="118"/>
    </location>
    <ligand>
        <name>S-adenosyl-L-methionine</name>
        <dbReference type="ChEBI" id="CHEBI:59789"/>
    </ligand>
</feature>
<organism evidence="7 8">
    <name type="scientific">Methylomagnum ishizawai</name>
    <dbReference type="NCBI Taxonomy" id="1760988"/>
    <lineage>
        <taxon>Bacteria</taxon>
        <taxon>Pseudomonadati</taxon>
        <taxon>Pseudomonadota</taxon>
        <taxon>Gammaproteobacteria</taxon>
        <taxon>Methylococcales</taxon>
        <taxon>Methylococcaceae</taxon>
        <taxon>Methylomagnum</taxon>
    </lineage>
</organism>
<dbReference type="EMBL" id="FXAM01000001">
    <property type="protein sequence ID" value="SMF97253.1"/>
    <property type="molecule type" value="Genomic_DNA"/>
</dbReference>
<feature type="binding site" evidence="6">
    <location>
        <position position="42"/>
    </location>
    <ligand>
        <name>S-adenosyl-L-methionine</name>
        <dbReference type="ChEBI" id="CHEBI:59789"/>
    </ligand>
</feature>
<gene>
    <name evidence="6" type="primary">rlmJ</name>
    <name evidence="7" type="ORF">SAMN02949497_4674</name>
</gene>
<dbReference type="SUPFAM" id="SSF53335">
    <property type="entry name" value="S-adenosyl-L-methionine-dependent methyltransferases"/>
    <property type="match status" value="1"/>
</dbReference>
<dbReference type="AlphaFoldDB" id="A0A1Y6D962"/>
<name>A0A1Y6D962_9GAMM</name>
<comment type="subunit">
    <text evidence="6">Monomer.</text>
</comment>
<evidence type="ECO:0000256" key="1">
    <source>
        <dbReference type="ARBA" id="ARBA00022552"/>
    </source>
</evidence>
<keyword evidence="3 6" id="KW-0808">Transferase</keyword>
<feature type="binding site" evidence="6">
    <location>
        <begin position="143"/>
        <end position="144"/>
    </location>
    <ligand>
        <name>S-adenosyl-L-methionine</name>
        <dbReference type="ChEBI" id="CHEBI:59789"/>
    </ligand>
</feature>
<dbReference type="STRING" id="1760988.SAMN02949497_4674"/>
<keyword evidence="2 6" id="KW-0489">Methyltransferase</keyword>
<dbReference type="OrthoDB" id="9791274at2"/>
<dbReference type="Proteomes" id="UP000192923">
    <property type="component" value="Unassembled WGS sequence"/>
</dbReference>
<evidence type="ECO:0000256" key="6">
    <source>
        <dbReference type="HAMAP-Rule" id="MF_00934"/>
    </source>
</evidence>
<feature type="site" description="Interaction with substrate rRNA" evidence="6">
    <location>
        <position position="4"/>
    </location>
</feature>